<keyword evidence="5" id="KW-0677">Repeat</keyword>
<dbReference type="AlphaFoldDB" id="A0A9E7LCL7"/>
<dbReference type="GO" id="GO:0003723">
    <property type="term" value="F:RNA binding"/>
    <property type="evidence" value="ECO:0007669"/>
    <property type="project" value="UniProtKB-UniRule"/>
</dbReference>
<dbReference type="InterPro" id="IPR000719">
    <property type="entry name" value="Prot_kinase_dom"/>
</dbReference>
<evidence type="ECO:0000259" key="13">
    <source>
        <dbReference type="PROSITE" id="PS50102"/>
    </source>
</evidence>
<dbReference type="Proteomes" id="UP001055439">
    <property type="component" value="Chromosome 9"/>
</dbReference>
<dbReference type="InterPro" id="IPR046959">
    <property type="entry name" value="PRK1-6/SRF4-like"/>
</dbReference>
<dbReference type="FunFam" id="3.80.10.10:FF:000400">
    <property type="entry name" value="Nuclear pore complex protein NUP107"/>
    <property type="match status" value="1"/>
</dbReference>
<evidence type="ECO:0000313" key="14">
    <source>
        <dbReference type="EMBL" id="URE48561.1"/>
    </source>
</evidence>
<dbReference type="PROSITE" id="PS50102">
    <property type="entry name" value="RRM"/>
    <property type="match status" value="2"/>
</dbReference>
<evidence type="ECO:0000313" key="15">
    <source>
        <dbReference type="Proteomes" id="UP001055439"/>
    </source>
</evidence>
<evidence type="ECO:0000256" key="5">
    <source>
        <dbReference type="ARBA" id="ARBA00022737"/>
    </source>
</evidence>
<gene>
    <name evidence="14" type="ORF">MUK42_14457</name>
</gene>
<feature type="compositionally biased region" description="Pro residues" evidence="10">
    <location>
        <begin position="20"/>
        <end position="40"/>
    </location>
</feature>
<evidence type="ECO:0000256" key="7">
    <source>
        <dbReference type="ARBA" id="ARBA00023136"/>
    </source>
</evidence>
<dbReference type="Pfam" id="PF00069">
    <property type="entry name" value="Pkinase"/>
    <property type="match status" value="1"/>
</dbReference>
<dbReference type="EMBL" id="CP097511">
    <property type="protein sequence ID" value="URE48561.1"/>
    <property type="molecule type" value="Genomic_DNA"/>
</dbReference>
<evidence type="ECO:0000256" key="10">
    <source>
        <dbReference type="SAM" id="MobiDB-lite"/>
    </source>
</evidence>
<accession>A0A9E7LCL7</accession>
<keyword evidence="3 11" id="KW-0812">Transmembrane</keyword>
<dbReference type="PROSITE" id="PS50011">
    <property type="entry name" value="PROTEIN_KINASE_DOM"/>
    <property type="match status" value="1"/>
</dbReference>
<feature type="transmembrane region" description="Helical" evidence="11">
    <location>
        <begin position="696"/>
        <end position="719"/>
    </location>
</feature>
<keyword evidence="2" id="KW-0433">Leucine-rich repeat</keyword>
<keyword evidence="9" id="KW-0175">Coiled coil</keyword>
<dbReference type="SUPFAM" id="SSF56112">
    <property type="entry name" value="Protein kinase-like (PK-like)"/>
    <property type="match status" value="1"/>
</dbReference>
<dbReference type="SUPFAM" id="SSF54928">
    <property type="entry name" value="RNA-binding domain, RBD"/>
    <property type="match status" value="1"/>
</dbReference>
<keyword evidence="4" id="KW-0732">Signal</keyword>
<dbReference type="InterPro" id="IPR001611">
    <property type="entry name" value="Leu-rich_rpt"/>
</dbReference>
<dbReference type="OrthoDB" id="4062651at2759"/>
<dbReference type="Gene3D" id="3.80.10.10">
    <property type="entry name" value="Ribonuclease Inhibitor"/>
    <property type="match status" value="2"/>
</dbReference>
<evidence type="ECO:0000256" key="2">
    <source>
        <dbReference type="ARBA" id="ARBA00022614"/>
    </source>
</evidence>
<dbReference type="InterPro" id="IPR011009">
    <property type="entry name" value="Kinase-like_dom_sf"/>
</dbReference>
<dbReference type="CDD" id="cd12420">
    <property type="entry name" value="RRM_RBPMS_like"/>
    <property type="match status" value="1"/>
</dbReference>
<dbReference type="PANTHER" id="PTHR48007:SF37">
    <property type="entry name" value="LEUCINE-RICH REPEAT PROTEIN KINASE FAMILY PROTEIN"/>
    <property type="match status" value="1"/>
</dbReference>
<keyword evidence="14" id="KW-0675">Receptor</keyword>
<keyword evidence="14" id="KW-0808">Transferase</keyword>
<evidence type="ECO:0000256" key="3">
    <source>
        <dbReference type="ARBA" id="ARBA00022692"/>
    </source>
</evidence>
<dbReference type="Pfam" id="PF00560">
    <property type="entry name" value="LRR_1"/>
    <property type="match status" value="1"/>
</dbReference>
<evidence type="ECO:0000256" key="4">
    <source>
        <dbReference type="ARBA" id="ARBA00022729"/>
    </source>
</evidence>
<dbReference type="Gene3D" id="3.30.70.330">
    <property type="match status" value="2"/>
</dbReference>
<evidence type="ECO:0000256" key="8">
    <source>
        <dbReference type="PROSITE-ProRule" id="PRU00176"/>
    </source>
</evidence>
<keyword evidence="15" id="KW-1185">Reference proteome</keyword>
<dbReference type="SMART" id="SM00360">
    <property type="entry name" value="RRM"/>
    <property type="match status" value="2"/>
</dbReference>
<dbReference type="InterPro" id="IPR035979">
    <property type="entry name" value="RBD_domain_sf"/>
</dbReference>
<dbReference type="GO" id="GO:0004672">
    <property type="term" value="F:protein kinase activity"/>
    <property type="evidence" value="ECO:0007669"/>
    <property type="project" value="InterPro"/>
</dbReference>
<dbReference type="InterPro" id="IPR013210">
    <property type="entry name" value="LRR_N_plant-typ"/>
</dbReference>
<comment type="subcellular location">
    <subcellularLocation>
        <location evidence="1">Membrane</location>
    </subcellularLocation>
</comment>
<dbReference type="InterPro" id="IPR012677">
    <property type="entry name" value="Nucleotide-bd_a/b_plait_sf"/>
</dbReference>
<keyword evidence="6 11" id="KW-1133">Transmembrane helix</keyword>
<feature type="region of interest" description="Disordered" evidence="10">
    <location>
        <begin position="1"/>
        <end position="54"/>
    </location>
</feature>
<keyword evidence="8" id="KW-0694">RNA-binding</keyword>
<feature type="compositionally biased region" description="Basic and acidic residues" evidence="10">
    <location>
        <begin position="165"/>
        <end position="179"/>
    </location>
</feature>
<dbReference type="PANTHER" id="PTHR48007">
    <property type="entry name" value="LEUCINE-RICH REPEAT RECEPTOR-LIKE PROTEIN KINASE PXC1"/>
    <property type="match status" value="1"/>
</dbReference>
<feature type="domain" description="RRM" evidence="13">
    <location>
        <begin position="261"/>
        <end position="340"/>
    </location>
</feature>
<dbReference type="InterPro" id="IPR032675">
    <property type="entry name" value="LRR_dom_sf"/>
</dbReference>
<dbReference type="Pfam" id="PF08263">
    <property type="entry name" value="LRRNT_2"/>
    <property type="match status" value="1"/>
</dbReference>
<evidence type="ECO:0000256" key="1">
    <source>
        <dbReference type="ARBA" id="ARBA00004370"/>
    </source>
</evidence>
<dbReference type="SUPFAM" id="SSF52058">
    <property type="entry name" value="L domain-like"/>
    <property type="match status" value="1"/>
</dbReference>
<sequence length="1076" mass="116719">MDDMAAGYYHSPPDAAHNPYHPPPPIHATAPPGAPPPPHNHPMQPHQLHFHPPYPAHQPPLYGATYDMPTDQYSRDEVRTLFIAGLPDDVKPREIYNLFREFPGYQSAQLRSSGQSSQAYAFAVFTDQQSALAAMHALNGLMFDLERESTLYIDLAKSNSRSKRSRTDDGAPYSSDKRVRGSGAYLRGFPDSGNTTHSLHVKAPGTAGSGSNIHMSGMVNSAYSLSGYPSTQSQTNFGYEADHNKLNNSSTYAPQTNPPCPTLFVANLGPNCSEQELAQVFSRCPGFIKLKMQNKNGLPVAFVDFQDANSSTGALNHLQGTILYSSVGEGMRLEKNLGMQNHEWVSENVKRGHSFHLNLEKHLKILPPFLFMSSWIYMNTNKCGSIQGIKSSAHSALCLCSQTSCVCVLPITFPKGNQRSDASSYSVSISCVADGWTSEMATPEGDAQALLAFKAAADPRDRLMFFPTSDHCRWPGVSCSADGKVYRLLLEAAGLTGTFPNGTLGRLDQLHFLSLQDNALVGPLPGDLSGLRSLKALFLDRNLFAGPFPASLLSLRGLRALDLSHNRLSGPIPSALATLNGLIALRLEGNRFVGSLPAFNQSSLKSFNVSGNYLSGAVPITAVLASFDPSAFADNPGLCGALVRKECASSASFFPRGGRSPATSAAAPSPIATAAPRGATILSSSASRSRVSHKSAVTAIGFLIGAIALVGIFTASFVIRKKRTKQQGEILELEKNTMNSATSVSEINVESYNEEIESMSNELEAAAALAMAISEERVKRLSMNGCLVFCAGEAPIYNLEHLMRASAEMLGRGSLGSTYKAMLDSRMAVTVKRLDKKKLGSMAKEGFERQMDTVGRLRHPNLVPLRAYFRSNEERLLVYDFQPNGSLYSLIHGSRSTRAKPLHWTSCLKIADDVVQGLAYIHQSSCLIHGNIKSSNILLGSDFEACLTDSCLSFLLEPSDNQNDSGYRAPEARNSLQQLTPSSDIYAFGVLLLELLTGKPPLQHPVLIPPDLPVWVRSVREDGACDERLMMIIDIAAACIHSSPECRPTTWQVLKMIQEVKETDTGDNDNDSTFIS</sequence>
<evidence type="ECO:0000256" key="11">
    <source>
        <dbReference type="SAM" id="Phobius"/>
    </source>
</evidence>
<proteinExistence type="predicted"/>
<reference evidence="14" key="1">
    <citation type="submission" date="2022-05" db="EMBL/GenBank/DDBJ databases">
        <title>The Musa troglodytarum L. genome provides insights into the mechanism of non-climacteric behaviour and enrichment of carotenoids.</title>
        <authorList>
            <person name="Wang J."/>
        </authorList>
    </citation>
    <scope>NUCLEOTIDE SEQUENCE</scope>
    <source>
        <tissue evidence="14">Leaf</tissue>
    </source>
</reference>
<evidence type="ECO:0000259" key="12">
    <source>
        <dbReference type="PROSITE" id="PS50011"/>
    </source>
</evidence>
<dbReference type="GO" id="GO:0005524">
    <property type="term" value="F:ATP binding"/>
    <property type="evidence" value="ECO:0007669"/>
    <property type="project" value="InterPro"/>
</dbReference>
<feature type="domain" description="Protein kinase" evidence="12">
    <location>
        <begin position="804"/>
        <end position="1075"/>
    </location>
</feature>
<name>A0A9E7LCL7_9LILI</name>
<dbReference type="GO" id="GO:0016020">
    <property type="term" value="C:membrane"/>
    <property type="evidence" value="ECO:0007669"/>
    <property type="project" value="UniProtKB-SubCell"/>
</dbReference>
<feature type="region of interest" description="Disordered" evidence="10">
    <location>
        <begin position="158"/>
        <end position="181"/>
    </location>
</feature>
<dbReference type="Gene3D" id="1.10.510.10">
    <property type="entry name" value="Transferase(Phosphotransferase) domain 1"/>
    <property type="match status" value="1"/>
</dbReference>
<feature type="coiled-coil region" evidence="9">
    <location>
        <begin position="749"/>
        <end position="776"/>
    </location>
</feature>
<evidence type="ECO:0000256" key="9">
    <source>
        <dbReference type="SAM" id="Coils"/>
    </source>
</evidence>
<protein>
    <submittedName>
        <fullName evidence="14">Receptor kinase</fullName>
    </submittedName>
</protein>
<keyword evidence="7 11" id="KW-0472">Membrane</keyword>
<evidence type="ECO:0000256" key="6">
    <source>
        <dbReference type="ARBA" id="ARBA00022989"/>
    </source>
</evidence>
<organism evidence="14 15">
    <name type="scientific">Musa troglodytarum</name>
    <name type="common">fe'i banana</name>
    <dbReference type="NCBI Taxonomy" id="320322"/>
    <lineage>
        <taxon>Eukaryota</taxon>
        <taxon>Viridiplantae</taxon>
        <taxon>Streptophyta</taxon>
        <taxon>Embryophyta</taxon>
        <taxon>Tracheophyta</taxon>
        <taxon>Spermatophyta</taxon>
        <taxon>Magnoliopsida</taxon>
        <taxon>Liliopsida</taxon>
        <taxon>Zingiberales</taxon>
        <taxon>Musaceae</taxon>
        <taxon>Musa</taxon>
    </lineage>
</organism>
<dbReference type="FunFam" id="3.30.70.330:FF:000335">
    <property type="entry name" value="RNA-binding protein with multiple splicing 2"/>
    <property type="match status" value="1"/>
</dbReference>
<keyword evidence="14" id="KW-0418">Kinase</keyword>
<dbReference type="Pfam" id="PF00076">
    <property type="entry name" value="RRM_1"/>
    <property type="match status" value="2"/>
</dbReference>
<dbReference type="InterPro" id="IPR000504">
    <property type="entry name" value="RRM_dom"/>
</dbReference>
<dbReference type="Gene3D" id="3.30.200.20">
    <property type="entry name" value="Phosphorylase Kinase, domain 1"/>
    <property type="match status" value="1"/>
</dbReference>
<feature type="domain" description="RRM" evidence="13">
    <location>
        <begin position="79"/>
        <end position="158"/>
    </location>
</feature>